<dbReference type="GO" id="GO:0030258">
    <property type="term" value="P:lipid modification"/>
    <property type="evidence" value="ECO:0007669"/>
    <property type="project" value="TreeGrafter"/>
</dbReference>
<feature type="transmembrane region" description="Helical" evidence="11">
    <location>
        <begin position="108"/>
        <end position="125"/>
    </location>
</feature>
<proteinExistence type="inferred from homology"/>
<comment type="subcellular location">
    <subcellularLocation>
        <location evidence="1">Membrane</location>
        <topology evidence="1">Multi-pass membrane protein</topology>
    </subcellularLocation>
</comment>
<keyword evidence="5 11" id="KW-0812">Transmembrane</keyword>
<dbReference type="InterPro" id="IPR049941">
    <property type="entry name" value="LPLAT_7/PORCN-like"/>
</dbReference>
<keyword evidence="8 13" id="KW-0012">Acyltransferase</keyword>
<dbReference type="GO" id="GO:0071617">
    <property type="term" value="F:lysophospholipid acyltransferase activity"/>
    <property type="evidence" value="ECO:0007669"/>
    <property type="project" value="TreeGrafter"/>
</dbReference>
<evidence type="ECO:0000256" key="10">
    <source>
        <dbReference type="ARBA" id="ARBA00093678"/>
    </source>
</evidence>
<keyword evidence="12" id="KW-1185">Reference proteome</keyword>
<dbReference type="KEGG" id="foc:113202098"/>
<dbReference type="AlphaFoldDB" id="A0A6J1RZE8"/>
<dbReference type="PANTHER" id="PTHR13906">
    <property type="entry name" value="PORCUPINE"/>
    <property type="match status" value="1"/>
</dbReference>
<dbReference type="OrthoDB" id="7663182at2759"/>
<evidence type="ECO:0000256" key="8">
    <source>
        <dbReference type="ARBA" id="ARBA00023315"/>
    </source>
</evidence>
<protein>
    <recommendedName>
        <fullName evidence="10">Lysophospholipid acyltransferase 7</fullName>
    </recommendedName>
</protein>
<keyword evidence="7 11" id="KW-0472">Membrane</keyword>
<evidence type="ECO:0000256" key="7">
    <source>
        <dbReference type="ARBA" id="ARBA00023136"/>
    </source>
</evidence>
<keyword evidence="4" id="KW-0808">Transferase</keyword>
<evidence type="ECO:0000256" key="3">
    <source>
        <dbReference type="ARBA" id="ARBA00010323"/>
    </source>
</evidence>
<evidence type="ECO:0000256" key="5">
    <source>
        <dbReference type="ARBA" id="ARBA00022692"/>
    </source>
</evidence>
<dbReference type="Pfam" id="PF03062">
    <property type="entry name" value="MBOAT"/>
    <property type="match status" value="1"/>
</dbReference>
<dbReference type="PANTHER" id="PTHR13906:SF16">
    <property type="entry name" value="LYSOPHOSPHOLIPID ACYLTRANSFERASE 7"/>
    <property type="match status" value="1"/>
</dbReference>
<feature type="transmembrane region" description="Helical" evidence="11">
    <location>
        <begin position="441"/>
        <end position="463"/>
    </location>
</feature>
<comment type="pathway">
    <text evidence="2">Lipid metabolism; phospholipid metabolism.</text>
</comment>
<name>A0A6J1RZE8_FRAOC</name>
<evidence type="ECO:0000256" key="11">
    <source>
        <dbReference type="SAM" id="Phobius"/>
    </source>
</evidence>
<feature type="transmembrane region" description="Helical" evidence="11">
    <location>
        <begin position="237"/>
        <end position="255"/>
    </location>
</feature>
<comment type="pathway">
    <text evidence="9">Phospholipid metabolism.</text>
</comment>
<dbReference type="InterPro" id="IPR004299">
    <property type="entry name" value="MBOAT_fam"/>
</dbReference>
<dbReference type="Proteomes" id="UP000504606">
    <property type="component" value="Unplaced"/>
</dbReference>
<evidence type="ECO:0000313" key="13">
    <source>
        <dbReference type="RefSeq" id="XP_026271951.1"/>
    </source>
</evidence>
<evidence type="ECO:0000256" key="1">
    <source>
        <dbReference type="ARBA" id="ARBA00004141"/>
    </source>
</evidence>
<dbReference type="GeneID" id="113202098"/>
<accession>A0A6J1RZE8</accession>
<feature type="transmembrane region" description="Helical" evidence="11">
    <location>
        <begin position="12"/>
        <end position="28"/>
    </location>
</feature>
<dbReference type="GO" id="GO:0016020">
    <property type="term" value="C:membrane"/>
    <property type="evidence" value="ECO:0007669"/>
    <property type="project" value="UniProtKB-SubCell"/>
</dbReference>
<evidence type="ECO:0000256" key="6">
    <source>
        <dbReference type="ARBA" id="ARBA00022989"/>
    </source>
</evidence>
<evidence type="ECO:0000313" key="12">
    <source>
        <dbReference type="Proteomes" id="UP000504606"/>
    </source>
</evidence>
<dbReference type="CTD" id="33900"/>
<evidence type="ECO:0000256" key="4">
    <source>
        <dbReference type="ARBA" id="ARBA00022679"/>
    </source>
</evidence>
<dbReference type="GO" id="GO:0044233">
    <property type="term" value="C:mitochondria-associated endoplasmic reticulum membrane contact site"/>
    <property type="evidence" value="ECO:0007669"/>
    <property type="project" value="TreeGrafter"/>
</dbReference>
<evidence type="ECO:0000256" key="9">
    <source>
        <dbReference type="ARBA" id="ARBA00025707"/>
    </source>
</evidence>
<feature type="transmembrane region" description="Helical" evidence="11">
    <location>
        <begin position="78"/>
        <end position="96"/>
    </location>
</feature>
<dbReference type="RefSeq" id="XP_026271951.1">
    <property type="nucleotide sequence ID" value="XM_026416166.2"/>
</dbReference>
<organism evidence="12 13">
    <name type="scientific">Frankliniella occidentalis</name>
    <name type="common">Western flower thrips</name>
    <name type="synonym">Euthrips occidentalis</name>
    <dbReference type="NCBI Taxonomy" id="133901"/>
    <lineage>
        <taxon>Eukaryota</taxon>
        <taxon>Metazoa</taxon>
        <taxon>Ecdysozoa</taxon>
        <taxon>Arthropoda</taxon>
        <taxon>Hexapoda</taxon>
        <taxon>Insecta</taxon>
        <taxon>Pterygota</taxon>
        <taxon>Neoptera</taxon>
        <taxon>Paraneoptera</taxon>
        <taxon>Thysanoptera</taxon>
        <taxon>Terebrantia</taxon>
        <taxon>Thripoidea</taxon>
        <taxon>Thripidae</taxon>
        <taxon>Frankliniella</taxon>
    </lineage>
</organism>
<feature type="transmembrane region" description="Helical" evidence="11">
    <location>
        <begin position="165"/>
        <end position="185"/>
    </location>
</feature>
<feature type="transmembrane region" description="Helical" evidence="11">
    <location>
        <begin position="416"/>
        <end position="435"/>
    </location>
</feature>
<evidence type="ECO:0000256" key="2">
    <source>
        <dbReference type="ARBA" id="ARBA00005074"/>
    </source>
</evidence>
<keyword evidence="6 11" id="KW-1133">Transmembrane helix</keyword>
<dbReference type="GO" id="GO:0006661">
    <property type="term" value="P:phosphatidylinositol biosynthetic process"/>
    <property type="evidence" value="ECO:0007669"/>
    <property type="project" value="TreeGrafter"/>
</dbReference>
<reference evidence="13" key="1">
    <citation type="submission" date="2025-08" db="UniProtKB">
        <authorList>
            <consortium name="RefSeq"/>
        </authorList>
    </citation>
    <scope>IDENTIFICATION</scope>
    <source>
        <tissue evidence="13">Whole organism</tissue>
    </source>
</reference>
<feature type="transmembrane region" description="Helical" evidence="11">
    <location>
        <begin position="40"/>
        <end position="58"/>
    </location>
</feature>
<gene>
    <name evidence="13" type="primary">LOC113202098</name>
</gene>
<comment type="similarity">
    <text evidence="3">Belongs to the membrane-bound acyltransferase family.</text>
</comment>
<sequence>MVAGLGIALDDLLYGGLLAVGILFGWCFRRIKNPVKKKWVSTTVGVLLVLAVSGSHILRPLIVTTVNAFFITILGKKFSHILSFIFTFGFLTFFRVSDYFGAPYAPGPVNLINMVLTMRMVGLAFESRDSWLAHKTESKMATSGAKLSEMEEKEPLDVHPGFMDVYHYAFCYVGVLTGPYFRYTTYRDMINTPFARFAPCWDATKSRLLLLPFTVIAFVIVNSLYPNKMALTDEFYSNHSVLYRIIFLSIAFFNFRMRIYTGVMLSECVCTMAGLGAYPDWCKPRYGMGPTCRWQEVARLGRSPVQAIREKYNFETVHSVIISKCEFEPTVRQAMKSWNMTIQYWLAAYVYKRLPIKSLRTVATMFMSAFWHGAHAGYYLCIMSVPPHLVVEDLYVKLYMNNAGPKLRRFMNFMMWFMRLQGFGYMSITFQLLTIDAALRYWGSIYYCYHWVLAALYITGLVIQFRRPKNVTPTVTVQHDFHAIDPPKVNKTE</sequence>
<feature type="transmembrane region" description="Helical" evidence="11">
    <location>
        <begin position="206"/>
        <end position="225"/>
    </location>
</feature>